<evidence type="ECO:0000313" key="1">
    <source>
        <dbReference type="EMBL" id="MCZ4552136.1"/>
    </source>
</evidence>
<dbReference type="Proteomes" id="UP001067235">
    <property type="component" value="Unassembled WGS sequence"/>
</dbReference>
<sequence>MGIRYYAYALQPDDVAAARRDPYPFMSDDPFMDAWGQPECPDSLYLDKAWRELQHVFAGHGGNNCPRVALELVKGKVTPVGNGQHRGFVQVLPPEVVESIAKDIALVEPVDDATIKEAFPNSDADYVNEFLGRAQRFTTGLARQGLGLVYAIQ</sequence>
<gene>
    <name evidence="1" type="ORF">O4213_19240</name>
</gene>
<accession>A0ABT4N137</accession>
<organism evidence="1 2">
    <name type="scientific">Gordonia rubripertincta</name>
    <name type="common">Rhodococcus corallinus</name>
    <dbReference type="NCBI Taxonomy" id="36822"/>
    <lineage>
        <taxon>Bacteria</taxon>
        <taxon>Bacillati</taxon>
        <taxon>Actinomycetota</taxon>
        <taxon>Actinomycetes</taxon>
        <taxon>Mycobacteriales</taxon>
        <taxon>Gordoniaceae</taxon>
        <taxon>Gordonia</taxon>
    </lineage>
</organism>
<name>A0ABT4N137_GORRU</name>
<protein>
    <submittedName>
        <fullName evidence="1">DUF1877 family protein</fullName>
    </submittedName>
</protein>
<dbReference type="Gene3D" id="3.40.1760.10">
    <property type="entry name" value="YfbM-like super family"/>
    <property type="match status" value="1"/>
</dbReference>
<dbReference type="InterPro" id="IPR015068">
    <property type="entry name" value="DUF1877"/>
</dbReference>
<keyword evidence="2" id="KW-1185">Reference proteome</keyword>
<dbReference type="Pfam" id="PF08974">
    <property type="entry name" value="DUF1877"/>
    <property type="match status" value="1"/>
</dbReference>
<dbReference type="RefSeq" id="WP_084834428.1">
    <property type="nucleotide sequence ID" value="NZ_JAPWIE010000005.1"/>
</dbReference>
<comment type="caution">
    <text evidence="1">The sequence shown here is derived from an EMBL/GenBank/DDBJ whole genome shotgun (WGS) entry which is preliminary data.</text>
</comment>
<reference evidence="1" key="1">
    <citation type="submission" date="2022-12" db="EMBL/GenBank/DDBJ databases">
        <authorList>
            <person name="Krivoruchko A.V."/>
            <person name="Elkin A."/>
        </authorList>
    </citation>
    <scope>NUCLEOTIDE SEQUENCE</scope>
    <source>
        <strain evidence="1">IEGM 1388</strain>
    </source>
</reference>
<dbReference type="InterPro" id="IPR035944">
    <property type="entry name" value="YfbM-like_sf"/>
</dbReference>
<evidence type="ECO:0000313" key="2">
    <source>
        <dbReference type="Proteomes" id="UP001067235"/>
    </source>
</evidence>
<proteinExistence type="predicted"/>
<dbReference type="EMBL" id="JAPWIE010000005">
    <property type="protein sequence ID" value="MCZ4552136.1"/>
    <property type="molecule type" value="Genomic_DNA"/>
</dbReference>